<evidence type="ECO:0000256" key="7">
    <source>
        <dbReference type="ARBA" id="ARBA00023049"/>
    </source>
</evidence>
<sequence>SLKLYLVDHWDMSRILLFIFLCCNCVRALDLRLPHHVIPKSYDIQLSPQYEESNNLSGFVRIEVECVVEGSKNITLHAKFLNITHLDIKEKVYKTDISINNSSVEENGTDFVLIHLSENLQNGSIYILTMNYTTTSTETKKSLFFGGDDQIRGFVFYKGVYYTQLQPIYARTVFPCFDEPSFKSVFNITLRRPKNMTSISNMPIKETIKPENSEVFVHDIFDSTPLMSTYLVAFIITNYKNETIPFNNTEDVRIWTPEEEDKSKTYLARRVTPILYEYLNEYFGIELPIPKLDMFAIPEIETEGLENWGLITFKPRTLLIDENVSSVRSLFLKENIIVTIAHELTHQWMGNLVTLSWWNEVWLQKGITTYLSYLASSIFFSEEGTWDRFIIFVFQDAMKVDPTIFSQPIKTEIDNNKELFSSFHSIVYSKGASIIRMLSDLIGEEN</sequence>
<feature type="binding site" evidence="9">
    <location>
        <position position="346"/>
    </location>
    <ligand>
        <name>Zn(2+)</name>
        <dbReference type="ChEBI" id="CHEBI:29105"/>
        <note>catalytic</note>
    </ligand>
</feature>
<dbReference type="Gene3D" id="1.10.390.10">
    <property type="entry name" value="Neutral Protease Domain 2"/>
    <property type="match status" value="1"/>
</dbReference>
<protein>
    <submittedName>
        <fullName evidence="13">Uncharacterized protein</fullName>
    </submittedName>
</protein>
<dbReference type="GO" id="GO:0005615">
    <property type="term" value="C:extracellular space"/>
    <property type="evidence" value="ECO:0007669"/>
    <property type="project" value="TreeGrafter"/>
</dbReference>
<evidence type="ECO:0000256" key="4">
    <source>
        <dbReference type="ARBA" id="ARBA00022723"/>
    </source>
</evidence>
<evidence type="ECO:0000256" key="9">
    <source>
        <dbReference type="PIRSR" id="PIRSR634016-3"/>
    </source>
</evidence>
<dbReference type="GO" id="GO:0006508">
    <property type="term" value="P:proteolysis"/>
    <property type="evidence" value="ECO:0007669"/>
    <property type="project" value="UniProtKB-KW"/>
</dbReference>
<dbReference type="GO" id="GO:0070006">
    <property type="term" value="F:metalloaminopeptidase activity"/>
    <property type="evidence" value="ECO:0007669"/>
    <property type="project" value="TreeGrafter"/>
</dbReference>
<dbReference type="GO" id="GO:0042277">
    <property type="term" value="F:peptide binding"/>
    <property type="evidence" value="ECO:0007669"/>
    <property type="project" value="TreeGrafter"/>
</dbReference>
<evidence type="ECO:0000313" key="13">
    <source>
        <dbReference type="EMBL" id="CDW44627.1"/>
    </source>
</evidence>
<dbReference type="GO" id="GO:0005886">
    <property type="term" value="C:plasma membrane"/>
    <property type="evidence" value="ECO:0007669"/>
    <property type="project" value="UniProtKB-SubCell"/>
</dbReference>
<feature type="site" description="Transition state stabilizer" evidence="10">
    <location>
        <position position="428"/>
    </location>
</feature>
<feature type="active site" description="Proton acceptor" evidence="8">
    <location>
        <position position="343"/>
    </location>
</feature>
<dbReference type="CDD" id="cd09601">
    <property type="entry name" value="M1_APN-Q_like"/>
    <property type="match status" value="1"/>
</dbReference>
<dbReference type="PANTHER" id="PTHR11533">
    <property type="entry name" value="PROTEASE M1 ZINC METALLOPROTEASE"/>
    <property type="match status" value="1"/>
</dbReference>
<feature type="domain" description="Peptidase M1 membrane alanine aminopeptidase" evidence="11">
    <location>
        <begin position="276"/>
        <end position="445"/>
    </location>
</feature>
<dbReference type="InterPro" id="IPR001930">
    <property type="entry name" value="Peptidase_M1"/>
</dbReference>
<dbReference type="InterPro" id="IPR050344">
    <property type="entry name" value="Peptidase_M1_aminopeptidases"/>
</dbReference>
<dbReference type="SUPFAM" id="SSF63737">
    <property type="entry name" value="Leukotriene A4 hydrolase N-terminal domain"/>
    <property type="match status" value="1"/>
</dbReference>
<dbReference type="Gene3D" id="2.60.40.1730">
    <property type="entry name" value="tricorn interacting facor f3 domain"/>
    <property type="match status" value="1"/>
</dbReference>
<keyword evidence="5" id="KW-0378">Hydrolase</keyword>
<evidence type="ECO:0000259" key="11">
    <source>
        <dbReference type="Pfam" id="PF01433"/>
    </source>
</evidence>
<dbReference type="GO" id="GO:0043171">
    <property type="term" value="P:peptide catabolic process"/>
    <property type="evidence" value="ECO:0007669"/>
    <property type="project" value="TreeGrafter"/>
</dbReference>
<dbReference type="Pfam" id="PF01433">
    <property type="entry name" value="Peptidase_M1"/>
    <property type="match status" value="1"/>
</dbReference>
<gene>
    <name evidence="13" type="primary">Dgri\GH17454</name>
</gene>
<feature type="binding site" evidence="9">
    <location>
        <position position="342"/>
    </location>
    <ligand>
        <name>Zn(2+)</name>
        <dbReference type="ChEBI" id="CHEBI:29105"/>
        <note>catalytic</note>
    </ligand>
</feature>
<dbReference type="OrthoDB" id="10031169at2759"/>
<evidence type="ECO:0000256" key="3">
    <source>
        <dbReference type="ARBA" id="ARBA00022670"/>
    </source>
</evidence>
<feature type="non-terminal residue" evidence="13">
    <location>
        <position position="446"/>
    </location>
</feature>
<reference evidence="13" key="1">
    <citation type="submission" date="2014-05" db="EMBL/GenBank/DDBJ databases">
        <authorList>
            <person name="Chronopoulou M."/>
        </authorList>
    </citation>
    <scope>NUCLEOTIDE SEQUENCE</scope>
    <source>
        <tissue evidence="13">Whole organism</tissue>
    </source>
</reference>
<evidence type="ECO:0000256" key="10">
    <source>
        <dbReference type="PIRSR" id="PIRSR634016-4"/>
    </source>
</evidence>
<keyword evidence="6 9" id="KW-0862">Zinc</keyword>
<accession>A0A0K2V3B5</accession>
<dbReference type="InterPro" id="IPR014782">
    <property type="entry name" value="Peptidase_M1_dom"/>
</dbReference>
<comment type="cofactor">
    <cofactor evidence="9">
        <name>Zn(2+)</name>
        <dbReference type="ChEBI" id="CHEBI:29105"/>
    </cofactor>
    <text evidence="9">Binds 1 zinc ion per subunit.</text>
</comment>
<proteinExistence type="inferred from homology"/>
<evidence type="ECO:0000256" key="1">
    <source>
        <dbReference type="ARBA" id="ARBA00004609"/>
    </source>
</evidence>
<dbReference type="EMBL" id="HACA01027266">
    <property type="protein sequence ID" value="CDW44627.1"/>
    <property type="molecule type" value="Transcribed_RNA"/>
</dbReference>
<dbReference type="InterPro" id="IPR027268">
    <property type="entry name" value="Peptidase_M4/M1_CTD_sf"/>
</dbReference>
<dbReference type="SUPFAM" id="SSF55486">
    <property type="entry name" value="Metalloproteases ('zincins'), catalytic domain"/>
    <property type="match status" value="1"/>
</dbReference>
<evidence type="ECO:0000256" key="2">
    <source>
        <dbReference type="ARBA" id="ARBA00010136"/>
    </source>
</evidence>
<dbReference type="GO" id="GO:0005737">
    <property type="term" value="C:cytoplasm"/>
    <property type="evidence" value="ECO:0007669"/>
    <property type="project" value="TreeGrafter"/>
</dbReference>
<dbReference type="InterPro" id="IPR034016">
    <property type="entry name" value="M1_APN-typ"/>
</dbReference>
<dbReference type="InterPro" id="IPR042097">
    <property type="entry name" value="Aminopeptidase_N-like_N_sf"/>
</dbReference>
<keyword evidence="3" id="KW-0645">Protease</keyword>
<dbReference type="PANTHER" id="PTHR11533:SF299">
    <property type="entry name" value="AMINOPEPTIDASE"/>
    <property type="match status" value="1"/>
</dbReference>
<dbReference type="AlphaFoldDB" id="A0A0K2V3B5"/>
<feature type="non-terminal residue" evidence="13">
    <location>
        <position position="1"/>
    </location>
</feature>
<keyword evidence="4 9" id="KW-0479">Metal-binding</keyword>
<keyword evidence="7" id="KW-0482">Metalloprotease</keyword>
<evidence type="ECO:0000256" key="8">
    <source>
        <dbReference type="PIRSR" id="PIRSR634016-1"/>
    </source>
</evidence>
<dbReference type="InterPro" id="IPR045357">
    <property type="entry name" value="Aminopeptidase_N-like_N"/>
</dbReference>
<evidence type="ECO:0000256" key="5">
    <source>
        <dbReference type="ARBA" id="ARBA00022801"/>
    </source>
</evidence>
<comment type="subcellular location">
    <subcellularLocation>
        <location evidence="1">Cell membrane</location>
        <topology evidence="1">Lipid-anchor</topology>
        <topology evidence="1">GPI-anchor</topology>
    </subcellularLocation>
</comment>
<dbReference type="GO" id="GO:0008270">
    <property type="term" value="F:zinc ion binding"/>
    <property type="evidence" value="ECO:0007669"/>
    <property type="project" value="InterPro"/>
</dbReference>
<dbReference type="Pfam" id="PF17900">
    <property type="entry name" value="Peptidase_M1_N"/>
    <property type="match status" value="1"/>
</dbReference>
<feature type="domain" description="Aminopeptidase N-like N-terminal" evidence="12">
    <location>
        <begin position="39"/>
        <end position="231"/>
    </location>
</feature>
<evidence type="ECO:0000259" key="12">
    <source>
        <dbReference type="Pfam" id="PF17900"/>
    </source>
</evidence>
<organism evidence="13">
    <name type="scientific">Lepeophtheirus salmonis</name>
    <name type="common">Salmon louse</name>
    <name type="synonym">Caligus salmonis</name>
    <dbReference type="NCBI Taxonomy" id="72036"/>
    <lineage>
        <taxon>Eukaryota</taxon>
        <taxon>Metazoa</taxon>
        <taxon>Ecdysozoa</taxon>
        <taxon>Arthropoda</taxon>
        <taxon>Crustacea</taxon>
        <taxon>Multicrustacea</taxon>
        <taxon>Hexanauplia</taxon>
        <taxon>Copepoda</taxon>
        <taxon>Siphonostomatoida</taxon>
        <taxon>Caligidae</taxon>
        <taxon>Lepeophtheirus</taxon>
    </lineage>
</organism>
<dbReference type="PRINTS" id="PR00756">
    <property type="entry name" value="ALADIPTASE"/>
</dbReference>
<comment type="similarity">
    <text evidence="2">Belongs to the peptidase M1 family.</text>
</comment>
<evidence type="ECO:0000256" key="6">
    <source>
        <dbReference type="ARBA" id="ARBA00022833"/>
    </source>
</evidence>
<name>A0A0K2V3B5_LEPSM</name>